<dbReference type="AlphaFoldDB" id="A0A6C0BX19"/>
<sequence length="70" mass="8131">MNIEKNMPRLPATKPISINNRSPDNLSNSYDLKLHTFDPDKSTPPSEWNARLFFRVYGESINARRKKIAK</sequence>
<evidence type="ECO:0000256" key="1">
    <source>
        <dbReference type="SAM" id="MobiDB-lite"/>
    </source>
</evidence>
<accession>A0A6C0BX19</accession>
<feature type="region of interest" description="Disordered" evidence="1">
    <location>
        <begin position="1"/>
        <end position="24"/>
    </location>
</feature>
<organism evidence="2">
    <name type="scientific">viral metagenome</name>
    <dbReference type="NCBI Taxonomy" id="1070528"/>
    <lineage>
        <taxon>unclassified sequences</taxon>
        <taxon>metagenomes</taxon>
        <taxon>organismal metagenomes</taxon>
    </lineage>
</organism>
<protein>
    <submittedName>
        <fullName evidence="2">Uncharacterized protein</fullName>
    </submittedName>
</protein>
<evidence type="ECO:0000313" key="2">
    <source>
        <dbReference type="EMBL" id="QHS96766.1"/>
    </source>
</evidence>
<name>A0A6C0BX19_9ZZZZ</name>
<reference evidence="2" key="1">
    <citation type="journal article" date="2020" name="Nature">
        <title>Giant virus diversity and host interactions through global metagenomics.</title>
        <authorList>
            <person name="Schulz F."/>
            <person name="Roux S."/>
            <person name="Paez-Espino D."/>
            <person name="Jungbluth S."/>
            <person name="Walsh D.A."/>
            <person name="Denef V.J."/>
            <person name="McMahon K.D."/>
            <person name="Konstantinidis K.T."/>
            <person name="Eloe-Fadrosh E.A."/>
            <person name="Kyrpides N.C."/>
            <person name="Woyke T."/>
        </authorList>
    </citation>
    <scope>NUCLEOTIDE SEQUENCE</scope>
    <source>
        <strain evidence="2">GVMAG-M-3300020166-5</strain>
    </source>
</reference>
<dbReference type="EMBL" id="MN739279">
    <property type="protein sequence ID" value="QHS96766.1"/>
    <property type="molecule type" value="Genomic_DNA"/>
</dbReference>
<proteinExistence type="predicted"/>